<protein>
    <submittedName>
        <fullName evidence="1">Uncharacterized protein</fullName>
    </submittedName>
</protein>
<dbReference type="Proteomes" id="UP000793456">
    <property type="component" value="Chromosome XVI"/>
</dbReference>
<feature type="non-terminal residue" evidence="1">
    <location>
        <position position="1"/>
    </location>
</feature>
<evidence type="ECO:0000313" key="2">
    <source>
        <dbReference type="Proteomes" id="UP000793456"/>
    </source>
</evidence>
<keyword evidence="2" id="KW-1185">Reference proteome</keyword>
<dbReference type="EMBL" id="CM011689">
    <property type="protein sequence ID" value="TMS09243.1"/>
    <property type="molecule type" value="Genomic_DNA"/>
</dbReference>
<comment type="caution">
    <text evidence="1">The sequence shown here is derived from an EMBL/GenBank/DDBJ whole genome shotgun (WGS) entry which is preliminary data.</text>
</comment>
<gene>
    <name evidence="1" type="ORF">E3U43_014790</name>
</gene>
<sequence length="117" mass="13253">GDHCVLPDECPCHHNGRLYYSNDTIVKDCNTCLCKERRWHCTQSACAGVCVATGDPHYVTFDGRCYSFLGDCQYCAGEGDQWFVQCHGRECALWEHRGHLHKVGHTQPGKYHHPSAE</sequence>
<name>A0ACD3QPZ4_LARCR</name>
<organism evidence="1 2">
    <name type="scientific">Larimichthys crocea</name>
    <name type="common">Large yellow croaker</name>
    <name type="synonym">Pseudosciaena crocea</name>
    <dbReference type="NCBI Taxonomy" id="215358"/>
    <lineage>
        <taxon>Eukaryota</taxon>
        <taxon>Metazoa</taxon>
        <taxon>Chordata</taxon>
        <taxon>Craniata</taxon>
        <taxon>Vertebrata</taxon>
        <taxon>Euteleostomi</taxon>
        <taxon>Actinopterygii</taxon>
        <taxon>Neopterygii</taxon>
        <taxon>Teleostei</taxon>
        <taxon>Neoteleostei</taxon>
        <taxon>Acanthomorphata</taxon>
        <taxon>Eupercaria</taxon>
        <taxon>Sciaenidae</taxon>
        <taxon>Larimichthys</taxon>
    </lineage>
</organism>
<feature type="non-terminal residue" evidence="1">
    <location>
        <position position="117"/>
    </location>
</feature>
<accession>A0ACD3QPZ4</accession>
<proteinExistence type="predicted"/>
<reference evidence="1" key="1">
    <citation type="submission" date="2018-11" db="EMBL/GenBank/DDBJ databases">
        <title>The sequence and de novo assembly of Larimichthys crocea genome using PacBio and Hi-C technologies.</title>
        <authorList>
            <person name="Xu P."/>
            <person name="Chen B."/>
            <person name="Zhou Z."/>
            <person name="Ke Q."/>
            <person name="Wu Y."/>
            <person name="Bai H."/>
            <person name="Pu F."/>
        </authorList>
    </citation>
    <scope>NUCLEOTIDE SEQUENCE</scope>
    <source>
        <tissue evidence="1">Muscle</tissue>
    </source>
</reference>
<evidence type="ECO:0000313" key="1">
    <source>
        <dbReference type="EMBL" id="TMS09243.1"/>
    </source>
</evidence>